<dbReference type="PANTHER" id="PTHR46151">
    <property type="entry name" value="NEP1-INTERACTING PROTEIN-LIKE 2"/>
    <property type="match status" value="1"/>
</dbReference>
<dbReference type="EMBL" id="JACGWK010000016">
    <property type="protein sequence ID" value="KAL0311018.1"/>
    <property type="molecule type" value="Genomic_DNA"/>
</dbReference>
<accession>A0AAW2KZH1</accession>
<dbReference type="AlphaFoldDB" id="A0AAW2KZH1"/>
<evidence type="ECO:0000313" key="9">
    <source>
        <dbReference type="EMBL" id="KAL0311018.1"/>
    </source>
</evidence>
<sequence>MLICCAVIKRLFYTTVHGVCRQLIGSQSGLAVWVLKKFAAALLTCIFALGGAAIGSVSGAIKGQTTETGFVRGFGVGQWLGRHWRPIDGAHSKRGAILQALLCSLLNGKIFMEWVSPAVLKAYQWQVSTTETSLREMSDIFEVTTVRGLSQDTIKELPVYQFCNAQNNPSCSEATCAICLQDLEDGESARLLPSCEHFFHLQCIDQWLTRQGNCPICRKDV</sequence>
<organism evidence="9">
    <name type="scientific">Sesamum angustifolium</name>
    <dbReference type="NCBI Taxonomy" id="2727405"/>
    <lineage>
        <taxon>Eukaryota</taxon>
        <taxon>Viridiplantae</taxon>
        <taxon>Streptophyta</taxon>
        <taxon>Embryophyta</taxon>
        <taxon>Tracheophyta</taxon>
        <taxon>Spermatophyta</taxon>
        <taxon>Magnoliopsida</taxon>
        <taxon>eudicotyledons</taxon>
        <taxon>Gunneridae</taxon>
        <taxon>Pentapetalae</taxon>
        <taxon>asterids</taxon>
        <taxon>lamiids</taxon>
        <taxon>Lamiales</taxon>
        <taxon>Pedaliaceae</taxon>
        <taxon>Sesamum</taxon>
    </lineage>
</organism>
<proteinExistence type="predicted"/>
<keyword evidence="3 6" id="KW-0863">Zinc-finger</keyword>
<dbReference type="SUPFAM" id="SSF57850">
    <property type="entry name" value="RING/U-box"/>
    <property type="match status" value="1"/>
</dbReference>
<evidence type="ECO:0000256" key="7">
    <source>
        <dbReference type="SAM" id="Phobius"/>
    </source>
</evidence>
<keyword evidence="7" id="KW-1133">Transmembrane helix</keyword>
<keyword evidence="2" id="KW-0479">Metal-binding</keyword>
<evidence type="ECO:0000256" key="2">
    <source>
        <dbReference type="ARBA" id="ARBA00022723"/>
    </source>
</evidence>
<keyword evidence="7" id="KW-0812">Transmembrane</keyword>
<evidence type="ECO:0000256" key="3">
    <source>
        <dbReference type="ARBA" id="ARBA00022771"/>
    </source>
</evidence>
<feature type="domain" description="RING-type" evidence="8">
    <location>
        <begin position="176"/>
        <end position="218"/>
    </location>
</feature>
<keyword evidence="4" id="KW-0862">Zinc</keyword>
<evidence type="ECO:0000256" key="4">
    <source>
        <dbReference type="ARBA" id="ARBA00022833"/>
    </source>
</evidence>
<evidence type="ECO:0000256" key="6">
    <source>
        <dbReference type="PROSITE-ProRule" id="PRU00175"/>
    </source>
</evidence>
<dbReference type="CDD" id="cd16461">
    <property type="entry name" value="RING-H2_EL5-like"/>
    <property type="match status" value="1"/>
</dbReference>
<comment type="subcellular location">
    <subcellularLocation>
        <location evidence="1">Membrane</location>
    </subcellularLocation>
</comment>
<feature type="transmembrane region" description="Helical" evidence="7">
    <location>
        <begin position="38"/>
        <end position="61"/>
    </location>
</feature>
<dbReference type="GO" id="GO:0008270">
    <property type="term" value="F:zinc ion binding"/>
    <property type="evidence" value="ECO:0007669"/>
    <property type="project" value="UniProtKB-KW"/>
</dbReference>
<dbReference type="InterPro" id="IPR001841">
    <property type="entry name" value="Znf_RING"/>
</dbReference>
<evidence type="ECO:0000256" key="5">
    <source>
        <dbReference type="ARBA" id="ARBA00023136"/>
    </source>
</evidence>
<reference evidence="9" key="2">
    <citation type="journal article" date="2024" name="Plant">
        <title>Genomic evolution and insights into agronomic trait innovations of Sesamum species.</title>
        <authorList>
            <person name="Miao H."/>
            <person name="Wang L."/>
            <person name="Qu L."/>
            <person name="Liu H."/>
            <person name="Sun Y."/>
            <person name="Le M."/>
            <person name="Wang Q."/>
            <person name="Wei S."/>
            <person name="Zheng Y."/>
            <person name="Lin W."/>
            <person name="Duan Y."/>
            <person name="Cao H."/>
            <person name="Xiong S."/>
            <person name="Wang X."/>
            <person name="Wei L."/>
            <person name="Li C."/>
            <person name="Ma Q."/>
            <person name="Ju M."/>
            <person name="Zhao R."/>
            <person name="Li G."/>
            <person name="Mu C."/>
            <person name="Tian Q."/>
            <person name="Mei H."/>
            <person name="Zhang T."/>
            <person name="Gao T."/>
            <person name="Zhang H."/>
        </authorList>
    </citation>
    <scope>NUCLEOTIDE SEQUENCE</scope>
    <source>
        <strain evidence="9">G01</strain>
    </source>
</reference>
<comment type="caution">
    <text evidence="9">The sequence shown here is derived from an EMBL/GenBank/DDBJ whole genome shotgun (WGS) entry which is preliminary data.</text>
</comment>
<protein>
    <submittedName>
        <fullName evidence="9">RING-H2 finger protein ATL54</fullName>
    </submittedName>
</protein>
<dbReference type="InterPro" id="IPR013083">
    <property type="entry name" value="Znf_RING/FYVE/PHD"/>
</dbReference>
<dbReference type="Gene3D" id="3.30.40.10">
    <property type="entry name" value="Zinc/RING finger domain, C3HC4 (zinc finger)"/>
    <property type="match status" value="1"/>
</dbReference>
<evidence type="ECO:0000256" key="1">
    <source>
        <dbReference type="ARBA" id="ARBA00004370"/>
    </source>
</evidence>
<dbReference type="SMART" id="SM00184">
    <property type="entry name" value="RING"/>
    <property type="match status" value="1"/>
</dbReference>
<evidence type="ECO:0000259" key="8">
    <source>
        <dbReference type="PROSITE" id="PS50089"/>
    </source>
</evidence>
<name>A0AAW2KZH1_9LAMI</name>
<gene>
    <name evidence="9" type="ORF">Sangu_2396500</name>
</gene>
<dbReference type="PROSITE" id="PS50089">
    <property type="entry name" value="ZF_RING_2"/>
    <property type="match status" value="1"/>
</dbReference>
<reference evidence="9" key="1">
    <citation type="submission" date="2020-06" db="EMBL/GenBank/DDBJ databases">
        <authorList>
            <person name="Li T."/>
            <person name="Hu X."/>
            <person name="Zhang T."/>
            <person name="Song X."/>
            <person name="Zhang H."/>
            <person name="Dai N."/>
            <person name="Sheng W."/>
            <person name="Hou X."/>
            <person name="Wei L."/>
        </authorList>
    </citation>
    <scope>NUCLEOTIDE SEQUENCE</scope>
    <source>
        <strain evidence="9">G01</strain>
        <tissue evidence="9">Leaf</tissue>
    </source>
</reference>
<dbReference type="Pfam" id="PF13639">
    <property type="entry name" value="zf-RING_2"/>
    <property type="match status" value="1"/>
</dbReference>
<dbReference type="PANTHER" id="PTHR46151:SF12">
    <property type="entry name" value="RING_U-BOX SUPERFAMILY PROTEIN"/>
    <property type="match status" value="1"/>
</dbReference>
<dbReference type="GO" id="GO:0016020">
    <property type="term" value="C:membrane"/>
    <property type="evidence" value="ECO:0007669"/>
    <property type="project" value="UniProtKB-SubCell"/>
</dbReference>
<keyword evidence="5 7" id="KW-0472">Membrane</keyword>